<dbReference type="Pfam" id="PF10316">
    <property type="entry name" value="7TM_GPCR_Srbc"/>
    <property type="match status" value="2"/>
</dbReference>
<accession>G0NEH6</accession>
<evidence type="ECO:0000313" key="3">
    <source>
        <dbReference type="Proteomes" id="UP000008068"/>
    </source>
</evidence>
<reference evidence="3" key="1">
    <citation type="submission" date="2011-07" db="EMBL/GenBank/DDBJ databases">
        <authorList>
            <consortium name="Caenorhabditis brenneri Sequencing and Analysis Consortium"/>
            <person name="Wilson R.K."/>
        </authorList>
    </citation>
    <scope>NUCLEOTIDE SEQUENCE [LARGE SCALE GENOMIC DNA]</scope>
    <source>
        <strain evidence="3">PB2801</strain>
    </source>
</reference>
<keyword evidence="1" id="KW-0472">Membrane</keyword>
<name>G0NEH6_CAEBE</name>
<dbReference type="Proteomes" id="UP000008068">
    <property type="component" value="Unassembled WGS sequence"/>
</dbReference>
<feature type="transmembrane region" description="Helical" evidence="1">
    <location>
        <begin position="12"/>
        <end position="33"/>
    </location>
</feature>
<dbReference type="PANTHER" id="PTHR10664">
    <property type="entry name" value="SERPENTINE RECEPTOR-C.ELEGANS"/>
    <property type="match status" value="1"/>
</dbReference>
<feature type="transmembrane region" description="Helical" evidence="1">
    <location>
        <begin position="142"/>
        <end position="162"/>
    </location>
</feature>
<dbReference type="AlphaFoldDB" id="G0NEH6"/>
<dbReference type="InParanoid" id="G0NEH6"/>
<keyword evidence="1" id="KW-0812">Transmembrane</keyword>
<protein>
    <recommendedName>
        <fullName evidence="4">G-protein coupled receptors family 1 profile domain-containing protein</fullName>
    </recommendedName>
</protein>
<evidence type="ECO:0008006" key="4">
    <source>
        <dbReference type="Google" id="ProtNLM"/>
    </source>
</evidence>
<sequence>MKKSPSLSLFYFRFTIDGVLSVMNILINLRLIFSSISIPPIIQFFISLSSVTILIIRSVLVALIAIDRIFAVFCPILYHRSRTKLNNVVIICVILVCVPVADSIALWLFCRFELTATCPGFGCFINQCYVQYSMRFDVANKLALIDAFIIVVFDIIPATILVNNTWLLEAYGPLLGHTKITGYAVEGLIVYREFRRNRIVPKGKSCDVK</sequence>
<dbReference type="Gene3D" id="1.20.1070.10">
    <property type="entry name" value="Rhodopsin 7-helix transmembrane proteins"/>
    <property type="match status" value="1"/>
</dbReference>
<keyword evidence="1" id="KW-1133">Transmembrane helix</keyword>
<evidence type="ECO:0000313" key="2">
    <source>
        <dbReference type="EMBL" id="EGT58866.1"/>
    </source>
</evidence>
<dbReference type="OMA" id="LIVYREF"/>
<proteinExistence type="predicted"/>
<evidence type="ECO:0000256" key="1">
    <source>
        <dbReference type="SAM" id="Phobius"/>
    </source>
</evidence>
<dbReference type="PANTHER" id="PTHR10664:SF20">
    <property type="entry name" value="SERPENTINE RECEPTOR, CLASS BC (CLASS B-LIKE)"/>
    <property type="match status" value="1"/>
</dbReference>
<organism evidence="3">
    <name type="scientific">Caenorhabditis brenneri</name>
    <name type="common">Nematode worm</name>
    <dbReference type="NCBI Taxonomy" id="135651"/>
    <lineage>
        <taxon>Eukaryota</taxon>
        <taxon>Metazoa</taxon>
        <taxon>Ecdysozoa</taxon>
        <taxon>Nematoda</taxon>
        <taxon>Chromadorea</taxon>
        <taxon>Rhabditida</taxon>
        <taxon>Rhabditina</taxon>
        <taxon>Rhabditomorpha</taxon>
        <taxon>Rhabditoidea</taxon>
        <taxon>Rhabditidae</taxon>
        <taxon>Peloderinae</taxon>
        <taxon>Caenorhabditis</taxon>
    </lineage>
</organism>
<dbReference type="eggNOG" id="ENOG502TH7S">
    <property type="taxonomic scope" value="Eukaryota"/>
</dbReference>
<dbReference type="InterPro" id="IPR019420">
    <property type="entry name" value="7TM_GPCR_serpentine_rcpt_Srbc"/>
</dbReference>
<dbReference type="EMBL" id="GL379873">
    <property type="protein sequence ID" value="EGT58866.1"/>
    <property type="molecule type" value="Genomic_DNA"/>
</dbReference>
<keyword evidence="3" id="KW-1185">Reference proteome</keyword>
<feature type="transmembrane region" description="Helical" evidence="1">
    <location>
        <begin position="45"/>
        <end position="66"/>
    </location>
</feature>
<feature type="transmembrane region" description="Helical" evidence="1">
    <location>
        <begin position="87"/>
        <end position="108"/>
    </location>
</feature>
<gene>
    <name evidence="2" type="ORF">CAEBREN_18579</name>
</gene>
<dbReference type="HOGENOM" id="CLU_059075_0_0_1"/>